<evidence type="ECO:0000313" key="2">
    <source>
        <dbReference type="EMBL" id="VUZ53794.1"/>
    </source>
</evidence>
<organism evidence="2 3">
    <name type="scientific">Hymenolepis diminuta</name>
    <name type="common">Rat tapeworm</name>
    <dbReference type="NCBI Taxonomy" id="6216"/>
    <lineage>
        <taxon>Eukaryota</taxon>
        <taxon>Metazoa</taxon>
        <taxon>Spiralia</taxon>
        <taxon>Lophotrochozoa</taxon>
        <taxon>Platyhelminthes</taxon>
        <taxon>Cestoda</taxon>
        <taxon>Eucestoda</taxon>
        <taxon>Cyclophyllidea</taxon>
        <taxon>Hymenolepididae</taxon>
        <taxon>Hymenolepis</taxon>
    </lineage>
</organism>
<evidence type="ECO:0000256" key="1">
    <source>
        <dbReference type="SAM" id="MobiDB-lite"/>
    </source>
</evidence>
<feature type="region of interest" description="Disordered" evidence="1">
    <location>
        <begin position="125"/>
        <end position="153"/>
    </location>
</feature>
<feature type="compositionally biased region" description="Polar residues" evidence="1">
    <location>
        <begin position="125"/>
        <end position="135"/>
    </location>
</feature>
<reference evidence="2 3" key="1">
    <citation type="submission" date="2019-07" db="EMBL/GenBank/DDBJ databases">
        <authorList>
            <person name="Jastrzebski P J."/>
            <person name="Paukszto L."/>
            <person name="Jastrzebski P J."/>
        </authorList>
    </citation>
    <scope>NUCLEOTIDE SEQUENCE [LARGE SCALE GENOMIC DNA]</scope>
    <source>
        <strain evidence="2 3">WMS-il1</strain>
    </source>
</reference>
<keyword evidence="3" id="KW-1185">Reference proteome</keyword>
<sequence>MPKTAPYATSLSLSERLARQMVWRCCARRSKQERAAFRRLLHAGYRRPNPLDAEYHLITEGSTISAEEGKATEERRERLRLLPYSDWELWRTRFYQWQRAWVTRMNSKAEKLSAQAERKMRTVSIASTSKVTSPHSEPAANGSPHSTSLGLPSSYSPGTVVEVSVLIDKN</sequence>
<name>A0A564Z4S4_HYMDI</name>
<dbReference type="AlphaFoldDB" id="A0A564Z4S4"/>
<protein>
    <submittedName>
        <fullName evidence="2">Uncharacterized protein</fullName>
    </submittedName>
</protein>
<dbReference type="EMBL" id="CABIJS010000577">
    <property type="protein sequence ID" value="VUZ53794.1"/>
    <property type="molecule type" value="Genomic_DNA"/>
</dbReference>
<dbReference type="Proteomes" id="UP000321570">
    <property type="component" value="Unassembled WGS sequence"/>
</dbReference>
<evidence type="ECO:0000313" key="3">
    <source>
        <dbReference type="Proteomes" id="UP000321570"/>
    </source>
</evidence>
<gene>
    <name evidence="2" type="ORF">WMSIL1_LOCUS12091</name>
</gene>
<proteinExistence type="predicted"/>
<accession>A0A564Z4S4</accession>
<feature type="compositionally biased region" description="Polar residues" evidence="1">
    <location>
        <begin position="143"/>
        <end position="153"/>
    </location>
</feature>